<dbReference type="CDD" id="cd17624">
    <property type="entry name" value="REC_OmpR_PmrA-like"/>
    <property type="match status" value="1"/>
</dbReference>
<keyword evidence="3" id="KW-0805">Transcription regulation</keyword>
<gene>
    <name evidence="10" type="ORF">FHW36_104219</name>
</gene>
<dbReference type="InterPro" id="IPR039420">
    <property type="entry name" value="WalR-like"/>
</dbReference>
<dbReference type="InterPro" id="IPR011006">
    <property type="entry name" value="CheY-like_superfamily"/>
</dbReference>
<protein>
    <submittedName>
        <fullName evidence="10">DNA-binding response OmpR family regulator</fullName>
    </submittedName>
</protein>
<dbReference type="SUPFAM" id="SSF46894">
    <property type="entry name" value="C-terminal effector domain of the bipartite response regulators"/>
    <property type="match status" value="1"/>
</dbReference>
<evidence type="ECO:0000256" key="1">
    <source>
        <dbReference type="ARBA" id="ARBA00022553"/>
    </source>
</evidence>
<dbReference type="GO" id="GO:0032993">
    <property type="term" value="C:protein-DNA complex"/>
    <property type="evidence" value="ECO:0007669"/>
    <property type="project" value="TreeGrafter"/>
</dbReference>
<dbReference type="SMART" id="SM00448">
    <property type="entry name" value="REC"/>
    <property type="match status" value="1"/>
</dbReference>
<organism evidence="10 11">
    <name type="scientific">Chitinophaga polysaccharea</name>
    <dbReference type="NCBI Taxonomy" id="1293035"/>
    <lineage>
        <taxon>Bacteria</taxon>
        <taxon>Pseudomonadati</taxon>
        <taxon>Bacteroidota</taxon>
        <taxon>Chitinophagia</taxon>
        <taxon>Chitinophagales</taxon>
        <taxon>Chitinophagaceae</taxon>
        <taxon>Chitinophaga</taxon>
    </lineage>
</organism>
<keyword evidence="4 7" id="KW-0238">DNA-binding</keyword>
<dbReference type="PANTHER" id="PTHR48111">
    <property type="entry name" value="REGULATOR OF RPOS"/>
    <property type="match status" value="1"/>
</dbReference>
<dbReference type="Gene3D" id="6.10.250.690">
    <property type="match status" value="1"/>
</dbReference>
<dbReference type="CDD" id="cd00383">
    <property type="entry name" value="trans_reg_C"/>
    <property type="match status" value="1"/>
</dbReference>
<feature type="DNA-binding region" description="OmpR/PhoB-type" evidence="7">
    <location>
        <begin position="152"/>
        <end position="252"/>
    </location>
</feature>
<evidence type="ECO:0000259" key="8">
    <source>
        <dbReference type="PROSITE" id="PS50110"/>
    </source>
</evidence>
<dbReference type="InterPro" id="IPR001789">
    <property type="entry name" value="Sig_transdc_resp-reg_receiver"/>
</dbReference>
<dbReference type="Pfam" id="PF00072">
    <property type="entry name" value="Response_reg"/>
    <property type="match status" value="1"/>
</dbReference>
<sequence>MLWGLSFARQKLQNCFKFTPHLAYRYVFMKVLIVEDNKELASGIYDYLNGEKYICELAYNFEAAREKLSLFTYDCILLDIMLPDGNGLELLKFIRQENIASGVLIISAKDALDDKVNGLEGGADDYVTKPFHLPELHARLRAIYRRKKLEGNNLVVFNEIVLNTDTVEAMINNTLLDVTRKEFDLLLYFVVNKNRVLSRQSIAAHLWGDYTDNLANFDFVYQHVKNLRKKISAAEGVDYIETVYGLGYKFNTSKT</sequence>
<evidence type="ECO:0000256" key="7">
    <source>
        <dbReference type="PROSITE-ProRule" id="PRU01091"/>
    </source>
</evidence>
<dbReference type="Gene3D" id="1.10.10.10">
    <property type="entry name" value="Winged helix-like DNA-binding domain superfamily/Winged helix DNA-binding domain"/>
    <property type="match status" value="1"/>
</dbReference>
<keyword evidence="2" id="KW-0902">Two-component regulatory system</keyword>
<dbReference type="EMBL" id="VIWO01000004">
    <property type="protein sequence ID" value="TWF40537.1"/>
    <property type="molecule type" value="Genomic_DNA"/>
</dbReference>
<keyword evidence="1 6" id="KW-0597">Phosphoprotein</keyword>
<dbReference type="PROSITE" id="PS51755">
    <property type="entry name" value="OMPR_PHOB"/>
    <property type="match status" value="1"/>
</dbReference>
<dbReference type="InterPro" id="IPR001867">
    <property type="entry name" value="OmpR/PhoB-type_DNA-bd"/>
</dbReference>
<dbReference type="PANTHER" id="PTHR48111:SF22">
    <property type="entry name" value="REGULATOR OF RPOS"/>
    <property type="match status" value="1"/>
</dbReference>
<name>A0A561PQZ1_9BACT</name>
<dbReference type="AlphaFoldDB" id="A0A561PQZ1"/>
<dbReference type="Proteomes" id="UP000320811">
    <property type="component" value="Unassembled WGS sequence"/>
</dbReference>
<dbReference type="GO" id="GO:0000156">
    <property type="term" value="F:phosphorelay response regulator activity"/>
    <property type="evidence" value="ECO:0007669"/>
    <property type="project" value="TreeGrafter"/>
</dbReference>
<evidence type="ECO:0000313" key="11">
    <source>
        <dbReference type="Proteomes" id="UP000320811"/>
    </source>
</evidence>
<keyword evidence="11" id="KW-1185">Reference proteome</keyword>
<dbReference type="Pfam" id="PF00486">
    <property type="entry name" value="Trans_reg_C"/>
    <property type="match status" value="1"/>
</dbReference>
<proteinExistence type="predicted"/>
<dbReference type="SUPFAM" id="SSF52172">
    <property type="entry name" value="CheY-like"/>
    <property type="match status" value="1"/>
</dbReference>
<dbReference type="Gene3D" id="3.40.50.2300">
    <property type="match status" value="1"/>
</dbReference>
<dbReference type="GO" id="GO:0005829">
    <property type="term" value="C:cytosol"/>
    <property type="evidence" value="ECO:0007669"/>
    <property type="project" value="TreeGrafter"/>
</dbReference>
<evidence type="ECO:0000256" key="2">
    <source>
        <dbReference type="ARBA" id="ARBA00023012"/>
    </source>
</evidence>
<accession>A0A561PQZ1</accession>
<evidence type="ECO:0000256" key="5">
    <source>
        <dbReference type="ARBA" id="ARBA00023163"/>
    </source>
</evidence>
<feature type="domain" description="OmpR/PhoB-type" evidence="9">
    <location>
        <begin position="152"/>
        <end position="252"/>
    </location>
</feature>
<evidence type="ECO:0000256" key="6">
    <source>
        <dbReference type="PROSITE-ProRule" id="PRU00169"/>
    </source>
</evidence>
<reference evidence="10 11" key="1">
    <citation type="submission" date="2019-06" db="EMBL/GenBank/DDBJ databases">
        <title>Sorghum-associated microbial communities from plants grown in Nebraska, USA.</title>
        <authorList>
            <person name="Schachtman D."/>
        </authorList>
    </citation>
    <scope>NUCLEOTIDE SEQUENCE [LARGE SCALE GENOMIC DNA]</scope>
    <source>
        <strain evidence="10 11">1209</strain>
    </source>
</reference>
<dbReference type="SMART" id="SM00862">
    <property type="entry name" value="Trans_reg_C"/>
    <property type="match status" value="1"/>
</dbReference>
<dbReference type="PROSITE" id="PS50110">
    <property type="entry name" value="RESPONSE_REGULATORY"/>
    <property type="match status" value="1"/>
</dbReference>
<evidence type="ECO:0000313" key="10">
    <source>
        <dbReference type="EMBL" id="TWF40537.1"/>
    </source>
</evidence>
<comment type="caution">
    <text evidence="10">The sequence shown here is derived from an EMBL/GenBank/DDBJ whole genome shotgun (WGS) entry which is preliminary data.</text>
</comment>
<evidence type="ECO:0000256" key="4">
    <source>
        <dbReference type="ARBA" id="ARBA00023125"/>
    </source>
</evidence>
<dbReference type="InterPro" id="IPR016032">
    <property type="entry name" value="Sig_transdc_resp-reg_C-effctor"/>
</dbReference>
<dbReference type="GO" id="GO:0006355">
    <property type="term" value="P:regulation of DNA-templated transcription"/>
    <property type="evidence" value="ECO:0007669"/>
    <property type="project" value="InterPro"/>
</dbReference>
<evidence type="ECO:0000259" key="9">
    <source>
        <dbReference type="PROSITE" id="PS51755"/>
    </source>
</evidence>
<keyword evidence="5" id="KW-0804">Transcription</keyword>
<dbReference type="InterPro" id="IPR036388">
    <property type="entry name" value="WH-like_DNA-bd_sf"/>
</dbReference>
<dbReference type="GO" id="GO:0000976">
    <property type="term" value="F:transcription cis-regulatory region binding"/>
    <property type="evidence" value="ECO:0007669"/>
    <property type="project" value="TreeGrafter"/>
</dbReference>
<feature type="domain" description="Response regulatory" evidence="8">
    <location>
        <begin position="30"/>
        <end position="144"/>
    </location>
</feature>
<feature type="modified residue" description="4-aspartylphosphate" evidence="6">
    <location>
        <position position="79"/>
    </location>
</feature>
<evidence type="ECO:0000256" key="3">
    <source>
        <dbReference type="ARBA" id="ARBA00023015"/>
    </source>
</evidence>